<dbReference type="OrthoDB" id="10253954at2759"/>
<sequence>MIQTLILIGSGICYLSIDCSKKKEQKPKKNVETARTISSPSPSPLPSPSPSQETTTPSPSNAIKQALSEFGTPESGISEVKISRTPEEEVGFIYIRDWLEGLVRNSFQSELREFDKKEEDEKQTFKAFDKNARLNRFKNPKSVNDEFRVILKNRKNDYINATWMHNEYILTQGPLSNTITDFWAMICQENVEYIVMFCSFVEKNVEQCAQYYPLEEGKIEKYEEFEVRCVKKEKDPVEGVTWTILDVTDSTGTSSRTINHIYVSWWPDKTAPEDAKLTIELYRFLKEKSKNPIVCHCDSGIGRSACFVAFNIFLKLDQKSIYAEDSWKSHTAERLDAYIRKMRNGAIDSPILQLFLLVCLMEYCIQEMAKDSYFEDLIGPFKVYMEEYKKYNQEMKGKAKGKSKE</sequence>
<evidence type="ECO:0000259" key="3">
    <source>
        <dbReference type="PROSITE" id="PS50056"/>
    </source>
</evidence>
<dbReference type="GO" id="GO:0004725">
    <property type="term" value="F:protein tyrosine phosphatase activity"/>
    <property type="evidence" value="ECO:0007669"/>
    <property type="project" value="InterPro"/>
</dbReference>
<feature type="region of interest" description="Disordered" evidence="1">
    <location>
        <begin position="22"/>
        <end position="60"/>
    </location>
</feature>
<dbReference type="CDD" id="cd00047">
    <property type="entry name" value="PTPc"/>
    <property type="match status" value="1"/>
</dbReference>
<evidence type="ECO:0000256" key="1">
    <source>
        <dbReference type="SAM" id="MobiDB-lite"/>
    </source>
</evidence>
<protein>
    <recommendedName>
        <fullName evidence="6">Protein-tyrosine-phosphatase</fullName>
    </recommendedName>
</protein>
<evidence type="ECO:0000259" key="2">
    <source>
        <dbReference type="PROSITE" id="PS50055"/>
    </source>
</evidence>
<dbReference type="InterPro" id="IPR052782">
    <property type="entry name" value="Oocyte-zygote_transition_reg"/>
</dbReference>
<accession>A0A9P1ILR0</accession>
<reference evidence="4" key="1">
    <citation type="submission" date="2022-11" db="EMBL/GenBank/DDBJ databases">
        <authorList>
            <person name="Kikuchi T."/>
        </authorList>
    </citation>
    <scope>NUCLEOTIDE SEQUENCE</scope>
    <source>
        <strain evidence="4">PS1010</strain>
    </source>
</reference>
<dbReference type="PROSITE" id="PS50055">
    <property type="entry name" value="TYR_PHOSPHATASE_PTP"/>
    <property type="match status" value="1"/>
</dbReference>
<feature type="compositionally biased region" description="Basic and acidic residues" evidence="1">
    <location>
        <begin position="22"/>
        <end position="32"/>
    </location>
</feature>
<comment type="caution">
    <text evidence="4">The sequence shown here is derived from an EMBL/GenBank/DDBJ whole genome shotgun (WGS) entry which is preliminary data.</text>
</comment>
<dbReference type="Gene3D" id="3.90.190.10">
    <property type="entry name" value="Protein tyrosine phosphatase superfamily"/>
    <property type="match status" value="1"/>
</dbReference>
<evidence type="ECO:0000313" key="4">
    <source>
        <dbReference type="EMBL" id="CAI5447213.1"/>
    </source>
</evidence>
<dbReference type="PROSITE" id="PS50056">
    <property type="entry name" value="TYR_PHOSPHATASE_2"/>
    <property type="match status" value="1"/>
</dbReference>
<feature type="domain" description="Tyrosine specific protein phosphatases" evidence="3">
    <location>
        <begin position="279"/>
        <end position="354"/>
    </location>
</feature>
<dbReference type="Proteomes" id="UP001152747">
    <property type="component" value="Unassembled WGS sequence"/>
</dbReference>
<name>A0A9P1ILR0_9PELO</name>
<dbReference type="SUPFAM" id="SSF52799">
    <property type="entry name" value="(Phosphotyrosine protein) phosphatases II"/>
    <property type="match status" value="1"/>
</dbReference>
<keyword evidence="5" id="KW-1185">Reference proteome</keyword>
<dbReference type="SMART" id="SM00194">
    <property type="entry name" value="PTPc"/>
    <property type="match status" value="1"/>
</dbReference>
<evidence type="ECO:0000313" key="5">
    <source>
        <dbReference type="Proteomes" id="UP001152747"/>
    </source>
</evidence>
<gene>
    <name evidence="4" type="ORF">CAMP_LOCUS9850</name>
</gene>
<dbReference type="PRINTS" id="PR00700">
    <property type="entry name" value="PRTYPHPHTASE"/>
</dbReference>
<proteinExistence type="predicted"/>
<dbReference type="InterPro" id="IPR029021">
    <property type="entry name" value="Prot-tyrosine_phosphatase-like"/>
</dbReference>
<dbReference type="InterPro" id="IPR000242">
    <property type="entry name" value="PTP_cat"/>
</dbReference>
<dbReference type="Pfam" id="PF00102">
    <property type="entry name" value="Y_phosphatase"/>
    <property type="match status" value="1"/>
</dbReference>
<dbReference type="InterPro" id="IPR000387">
    <property type="entry name" value="Tyr_Pase_dom"/>
</dbReference>
<dbReference type="InterPro" id="IPR003595">
    <property type="entry name" value="Tyr_Pase_cat"/>
</dbReference>
<dbReference type="SMART" id="SM00404">
    <property type="entry name" value="PTPc_motif"/>
    <property type="match status" value="1"/>
</dbReference>
<dbReference type="EMBL" id="CANHGI010000004">
    <property type="protein sequence ID" value="CAI5447213.1"/>
    <property type="molecule type" value="Genomic_DNA"/>
</dbReference>
<dbReference type="PANTHER" id="PTHR46163">
    <property type="entry name" value="TYROSINE-PROTEIN PHOSPHATASE-RELATED"/>
    <property type="match status" value="1"/>
</dbReference>
<dbReference type="AlphaFoldDB" id="A0A9P1ILR0"/>
<feature type="domain" description="Tyrosine-protein phosphatase" evidence="2">
    <location>
        <begin position="107"/>
        <end position="363"/>
    </location>
</feature>
<feature type="compositionally biased region" description="Low complexity" evidence="1">
    <location>
        <begin position="50"/>
        <end position="60"/>
    </location>
</feature>
<organism evidence="4 5">
    <name type="scientific">Caenorhabditis angaria</name>
    <dbReference type="NCBI Taxonomy" id="860376"/>
    <lineage>
        <taxon>Eukaryota</taxon>
        <taxon>Metazoa</taxon>
        <taxon>Ecdysozoa</taxon>
        <taxon>Nematoda</taxon>
        <taxon>Chromadorea</taxon>
        <taxon>Rhabditida</taxon>
        <taxon>Rhabditina</taxon>
        <taxon>Rhabditomorpha</taxon>
        <taxon>Rhabditoidea</taxon>
        <taxon>Rhabditidae</taxon>
        <taxon>Peloderinae</taxon>
        <taxon>Caenorhabditis</taxon>
    </lineage>
</organism>
<evidence type="ECO:0008006" key="6">
    <source>
        <dbReference type="Google" id="ProtNLM"/>
    </source>
</evidence>